<keyword evidence="3" id="KW-1185">Reference proteome</keyword>
<evidence type="ECO:0000313" key="2">
    <source>
        <dbReference type="EMBL" id="QGG48580.1"/>
    </source>
</evidence>
<dbReference type="Proteomes" id="UP000366051">
    <property type="component" value="Chromosome"/>
</dbReference>
<dbReference type="KEGG" id="hcv:FTV88_2487"/>
<reference evidence="3" key="1">
    <citation type="submission" date="2019-11" db="EMBL/GenBank/DDBJ databases">
        <title>Genome sequence of Heliorestis convoluta strain HH, an alkaliphilic and minimalistic phototrophic bacterium from a soda lake in Egypt.</title>
        <authorList>
            <person name="Dewey E.D."/>
            <person name="Stokes L.M."/>
            <person name="Burchell B.M."/>
            <person name="Shaffer K.N."/>
            <person name="Huntington A.M."/>
            <person name="Baker J.M."/>
            <person name="Nadendla S."/>
            <person name="Giglio M.G."/>
            <person name="Touchman J.W."/>
            <person name="Blankenship R.E."/>
            <person name="Madigan M.T."/>
            <person name="Sattley W.M."/>
        </authorList>
    </citation>
    <scope>NUCLEOTIDE SEQUENCE [LARGE SCALE GENOMIC DNA]</scope>
    <source>
        <strain evidence="3">HH</strain>
    </source>
</reference>
<protein>
    <submittedName>
        <fullName evidence="2">Uncharacterized protein</fullName>
    </submittedName>
</protein>
<sequence>MTKVLGSYIGRYTLVHVLIYGIAGMFFYQGTGYEEAMVPMDVIKQYGPLDNFLTAVVALLGQIARGALIALLLYPFYKVIVKKDHGWLLLFGLLFGLNVLGFQIFFVESIEYFTVVDSLPEVIETFRIEVPEIIVKSLLISVLFFGGRESG</sequence>
<keyword evidence="1" id="KW-0472">Membrane</keyword>
<feature type="transmembrane region" description="Helical" evidence="1">
    <location>
        <begin position="12"/>
        <end position="31"/>
    </location>
</feature>
<feature type="transmembrane region" description="Helical" evidence="1">
    <location>
        <begin position="86"/>
        <end position="106"/>
    </location>
</feature>
<evidence type="ECO:0000256" key="1">
    <source>
        <dbReference type="SAM" id="Phobius"/>
    </source>
</evidence>
<dbReference type="EMBL" id="CP045875">
    <property type="protein sequence ID" value="QGG48580.1"/>
    <property type="molecule type" value="Genomic_DNA"/>
</dbReference>
<feature type="transmembrane region" description="Helical" evidence="1">
    <location>
        <begin position="51"/>
        <end position="74"/>
    </location>
</feature>
<gene>
    <name evidence="2" type="ORF">FTV88_2487</name>
</gene>
<keyword evidence="1" id="KW-1133">Transmembrane helix</keyword>
<accession>A0A5Q2N8J9</accession>
<dbReference type="RefSeq" id="WP_153725725.1">
    <property type="nucleotide sequence ID" value="NZ_CP045875.1"/>
</dbReference>
<organism evidence="2 3">
    <name type="scientific">Heliorestis convoluta</name>
    <dbReference type="NCBI Taxonomy" id="356322"/>
    <lineage>
        <taxon>Bacteria</taxon>
        <taxon>Bacillati</taxon>
        <taxon>Bacillota</taxon>
        <taxon>Clostridia</taxon>
        <taxon>Eubacteriales</taxon>
        <taxon>Heliobacteriaceae</taxon>
        <taxon>Heliorestis</taxon>
    </lineage>
</organism>
<evidence type="ECO:0000313" key="3">
    <source>
        <dbReference type="Proteomes" id="UP000366051"/>
    </source>
</evidence>
<name>A0A5Q2N8J9_9FIRM</name>
<keyword evidence="1" id="KW-0812">Transmembrane</keyword>
<proteinExistence type="predicted"/>
<dbReference type="OrthoDB" id="306518at2"/>
<dbReference type="AlphaFoldDB" id="A0A5Q2N8J9"/>